<comment type="caution">
    <text evidence="2">The sequence shown here is derived from an EMBL/GenBank/DDBJ whole genome shotgun (WGS) entry which is preliminary data.</text>
</comment>
<accession>A0A7W3J5G8</accession>
<evidence type="ECO:0000256" key="1">
    <source>
        <dbReference type="SAM" id="Phobius"/>
    </source>
</evidence>
<organism evidence="2 3">
    <name type="scientific">Promicromonospora sukumoe</name>
    <dbReference type="NCBI Taxonomy" id="88382"/>
    <lineage>
        <taxon>Bacteria</taxon>
        <taxon>Bacillati</taxon>
        <taxon>Actinomycetota</taxon>
        <taxon>Actinomycetes</taxon>
        <taxon>Micrococcales</taxon>
        <taxon>Promicromonosporaceae</taxon>
        <taxon>Promicromonospora</taxon>
    </lineage>
</organism>
<reference evidence="2 3" key="1">
    <citation type="submission" date="2020-07" db="EMBL/GenBank/DDBJ databases">
        <title>Sequencing the genomes of 1000 actinobacteria strains.</title>
        <authorList>
            <person name="Klenk H.-P."/>
        </authorList>
    </citation>
    <scope>NUCLEOTIDE SEQUENCE [LARGE SCALE GENOMIC DNA]</scope>
    <source>
        <strain evidence="2 3">DSM 44121</strain>
    </source>
</reference>
<sequence>MTESTSKSSGYNKAVEQELAALEEDLLWTEKAHFAAAESLARVNFWVGIVATIAASVAAATVLADATPVIAGIAALIAAIASGLLTFLKPTEAENNHLDAGRKLGALRVRVRQALRLDLFPDLDTDPQELRGLVLGFAAEKAEIDKDAPATSGRAFSAARKKIEAGHFQHADEANAG</sequence>
<feature type="transmembrane region" description="Helical" evidence="1">
    <location>
        <begin position="69"/>
        <end position="88"/>
    </location>
</feature>
<feature type="transmembrane region" description="Helical" evidence="1">
    <location>
        <begin position="43"/>
        <end position="63"/>
    </location>
</feature>
<dbReference type="RefSeq" id="WP_182614370.1">
    <property type="nucleotide sequence ID" value="NZ_BAAATF010000002.1"/>
</dbReference>
<dbReference type="EMBL" id="JACGWV010000001">
    <property type="protein sequence ID" value="MBA8806676.1"/>
    <property type="molecule type" value="Genomic_DNA"/>
</dbReference>
<evidence type="ECO:0000313" key="2">
    <source>
        <dbReference type="EMBL" id="MBA8806676.1"/>
    </source>
</evidence>
<keyword evidence="3" id="KW-1185">Reference proteome</keyword>
<keyword evidence="1" id="KW-1133">Transmembrane helix</keyword>
<gene>
    <name evidence="2" type="ORF">FHX71_000618</name>
</gene>
<evidence type="ECO:0000313" key="3">
    <source>
        <dbReference type="Proteomes" id="UP000540568"/>
    </source>
</evidence>
<protein>
    <recommendedName>
        <fullName evidence="4">SMODS and SLOG-associating 2TM effector domain-containing protein</fullName>
    </recommendedName>
</protein>
<dbReference type="Proteomes" id="UP000540568">
    <property type="component" value="Unassembled WGS sequence"/>
</dbReference>
<evidence type="ECO:0008006" key="4">
    <source>
        <dbReference type="Google" id="ProtNLM"/>
    </source>
</evidence>
<proteinExistence type="predicted"/>
<dbReference type="AlphaFoldDB" id="A0A7W3J5G8"/>
<name>A0A7W3J5G8_9MICO</name>
<keyword evidence="1" id="KW-0812">Transmembrane</keyword>
<dbReference type="NCBIfam" id="NF033632">
    <property type="entry name" value="SLATT_4"/>
    <property type="match status" value="1"/>
</dbReference>
<keyword evidence="1" id="KW-0472">Membrane</keyword>